<comment type="caution">
    <text evidence="2">The sequence shown here is derived from an EMBL/GenBank/DDBJ whole genome shotgun (WGS) entry which is preliminary data.</text>
</comment>
<name>A0A9N7VLJ7_PLEPL</name>
<dbReference type="Proteomes" id="UP001153269">
    <property type="component" value="Unassembled WGS sequence"/>
</dbReference>
<gene>
    <name evidence="2" type="ORF">PLEPLA_LOCUS38243</name>
</gene>
<organism evidence="2 3">
    <name type="scientific">Pleuronectes platessa</name>
    <name type="common">European plaice</name>
    <dbReference type="NCBI Taxonomy" id="8262"/>
    <lineage>
        <taxon>Eukaryota</taxon>
        <taxon>Metazoa</taxon>
        <taxon>Chordata</taxon>
        <taxon>Craniata</taxon>
        <taxon>Vertebrata</taxon>
        <taxon>Euteleostomi</taxon>
        <taxon>Actinopterygii</taxon>
        <taxon>Neopterygii</taxon>
        <taxon>Teleostei</taxon>
        <taxon>Neoteleostei</taxon>
        <taxon>Acanthomorphata</taxon>
        <taxon>Carangaria</taxon>
        <taxon>Pleuronectiformes</taxon>
        <taxon>Pleuronectoidei</taxon>
        <taxon>Pleuronectidae</taxon>
        <taxon>Pleuronectes</taxon>
    </lineage>
</organism>
<evidence type="ECO:0000256" key="1">
    <source>
        <dbReference type="SAM" id="MobiDB-lite"/>
    </source>
</evidence>
<evidence type="ECO:0000313" key="3">
    <source>
        <dbReference type="Proteomes" id="UP001153269"/>
    </source>
</evidence>
<protein>
    <submittedName>
        <fullName evidence="2">Uncharacterized protein</fullName>
    </submittedName>
</protein>
<reference evidence="2" key="1">
    <citation type="submission" date="2020-03" db="EMBL/GenBank/DDBJ databases">
        <authorList>
            <person name="Weist P."/>
        </authorList>
    </citation>
    <scope>NUCLEOTIDE SEQUENCE</scope>
</reference>
<proteinExistence type="predicted"/>
<evidence type="ECO:0000313" key="2">
    <source>
        <dbReference type="EMBL" id="CAB1450551.1"/>
    </source>
</evidence>
<feature type="region of interest" description="Disordered" evidence="1">
    <location>
        <begin position="58"/>
        <end position="84"/>
    </location>
</feature>
<feature type="compositionally biased region" description="Basic and acidic residues" evidence="1">
    <location>
        <begin position="61"/>
        <end position="74"/>
    </location>
</feature>
<keyword evidence="3" id="KW-1185">Reference proteome</keyword>
<sequence>MEMARPSAGGGGECVQISWPDTMAYIVINYSWHLSLPRGTVGVGDNAGVHLRARVPWSHHGSQEERVEPERPPGKEIPGIPLSLRPPGCGGRQVSLQLITKLERLRVSAAADRPQRDRNRWERYDSVCWFLFTKLLSHLGEAEECIEHSGGKSPGRNYRLLQVPTDKRRLNTVMTTLHVAAAATSFVIQDDIKAKGYSAIRTSLQPEPPPQAPAAWHRSMKEGMGGRERVPGSAVGLCWALNKLGLPRPGSLLADGQAACQLFVCVHGKWGGVAAATALGPSISVTGDEEGVGVCGMCHL</sequence>
<accession>A0A9N7VLJ7</accession>
<dbReference type="EMBL" id="CADEAL010004058">
    <property type="protein sequence ID" value="CAB1450551.1"/>
    <property type="molecule type" value="Genomic_DNA"/>
</dbReference>
<dbReference type="AlphaFoldDB" id="A0A9N7VLJ7"/>